<evidence type="ECO:0000313" key="3">
    <source>
        <dbReference type="Proteomes" id="UP001162060"/>
    </source>
</evidence>
<sequence>MRAAAESAFHASAAGDSVPVLVNSPRGESPRATGTSAESAAGTANRNLDEYENELMSSGESVGVSDSQATPHASESPGADTDLVQLDWLLSTWWYHDRDLRIE</sequence>
<dbReference type="Proteomes" id="UP001162060">
    <property type="component" value="Unassembled WGS sequence"/>
</dbReference>
<name>A0AAV1U5E4_9STRA</name>
<reference evidence="2" key="1">
    <citation type="submission" date="2024-01" db="EMBL/GenBank/DDBJ databases">
        <authorList>
            <person name="Webb A."/>
        </authorList>
    </citation>
    <scope>NUCLEOTIDE SEQUENCE</scope>
    <source>
        <strain evidence="2">Pm1</strain>
    </source>
</reference>
<organism evidence="2 3">
    <name type="scientific">Peronospora matthiolae</name>
    <dbReference type="NCBI Taxonomy" id="2874970"/>
    <lineage>
        <taxon>Eukaryota</taxon>
        <taxon>Sar</taxon>
        <taxon>Stramenopiles</taxon>
        <taxon>Oomycota</taxon>
        <taxon>Peronosporomycetes</taxon>
        <taxon>Peronosporales</taxon>
        <taxon>Peronosporaceae</taxon>
        <taxon>Peronospora</taxon>
    </lineage>
</organism>
<gene>
    <name evidence="2" type="ORF">PM001_LOCUS14187</name>
</gene>
<feature type="compositionally biased region" description="Polar residues" evidence="1">
    <location>
        <begin position="55"/>
        <end position="73"/>
    </location>
</feature>
<feature type="compositionally biased region" description="Low complexity" evidence="1">
    <location>
        <begin position="1"/>
        <end position="14"/>
    </location>
</feature>
<dbReference type="AlphaFoldDB" id="A0AAV1U5E4"/>
<proteinExistence type="predicted"/>
<protein>
    <submittedName>
        <fullName evidence="2">Uncharacterized protein</fullName>
    </submittedName>
</protein>
<accession>A0AAV1U5E4</accession>
<feature type="compositionally biased region" description="Low complexity" evidence="1">
    <location>
        <begin position="32"/>
        <end position="44"/>
    </location>
</feature>
<evidence type="ECO:0000313" key="2">
    <source>
        <dbReference type="EMBL" id="CAK7929037.1"/>
    </source>
</evidence>
<evidence type="ECO:0000256" key="1">
    <source>
        <dbReference type="SAM" id="MobiDB-lite"/>
    </source>
</evidence>
<dbReference type="EMBL" id="CAKLBY020000149">
    <property type="protein sequence ID" value="CAK7929037.1"/>
    <property type="molecule type" value="Genomic_DNA"/>
</dbReference>
<feature type="region of interest" description="Disordered" evidence="1">
    <location>
        <begin position="1"/>
        <end position="81"/>
    </location>
</feature>
<comment type="caution">
    <text evidence="2">The sequence shown here is derived from an EMBL/GenBank/DDBJ whole genome shotgun (WGS) entry which is preliminary data.</text>
</comment>